<proteinExistence type="predicted"/>
<sequence>MFGPNPSKGCFAKCNHNRTVCGSATHQMAPSIRVTTVERTRPNSACANPQYYEKREERRCVEAAAMTERKRWRCRNNVWKVPARMVMESSR</sequence>
<comment type="caution">
    <text evidence="1">The sequence shown here is derived from an EMBL/GenBank/DDBJ whole genome shotgun (WGS) entry which is preliminary data.</text>
</comment>
<protein>
    <submittedName>
        <fullName evidence="1">Uncharacterized protein</fullName>
    </submittedName>
</protein>
<dbReference type="Proteomes" id="UP000499080">
    <property type="component" value="Unassembled WGS sequence"/>
</dbReference>
<name>A0A4Y2X8K9_ARAVE</name>
<reference evidence="1 2" key="1">
    <citation type="journal article" date="2019" name="Sci. Rep.">
        <title>Orb-weaving spider Araneus ventricosus genome elucidates the spidroin gene catalogue.</title>
        <authorList>
            <person name="Kono N."/>
            <person name="Nakamura H."/>
            <person name="Ohtoshi R."/>
            <person name="Moran D.A.P."/>
            <person name="Shinohara A."/>
            <person name="Yoshida Y."/>
            <person name="Fujiwara M."/>
            <person name="Mori M."/>
            <person name="Tomita M."/>
            <person name="Arakawa K."/>
        </authorList>
    </citation>
    <scope>NUCLEOTIDE SEQUENCE [LARGE SCALE GENOMIC DNA]</scope>
</reference>
<dbReference type="EMBL" id="BGPR01072678">
    <property type="protein sequence ID" value="GBO45538.1"/>
    <property type="molecule type" value="Genomic_DNA"/>
</dbReference>
<organism evidence="1 2">
    <name type="scientific">Araneus ventricosus</name>
    <name type="common">Orbweaver spider</name>
    <name type="synonym">Epeira ventricosa</name>
    <dbReference type="NCBI Taxonomy" id="182803"/>
    <lineage>
        <taxon>Eukaryota</taxon>
        <taxon>Metazoa</taxon>
        <taxon>Ecdysozoa</taxon>
        <taxon>Arthropoda</taxon>
        <taxon>Chelicerata</taxon>
        <taxon>Arachnida</taxon>
        <taxon>Araneae</taxon>
        <taxon>Araneomorphae</taxon>
        <taxon>Entelegynae</taxon>
        <taxon>Araneoidea</taxon>
        <taxon>Araneidae</taxon>
        <taxon>Araneus</taxon>
    </lineage>
</organism>
<evidence type="ECO:0000313" key="2">
    <source>
        <dbReference type="Proteomes" id="UP000499080"/>
    </source>
</evidence>
<accession>A0A4Y2X8K9</accession>
<gene>
    <name evidence="1" type="ORF">AVEN_50043_1</name>
</gene>
<evidence type="ECO:0000313" key="1">
    <source>
        <dbReference type="EMBL" id="GBO45538.1"/>
    </source>
</evidence>
<keyword evidence="2" id="KW-1185">Reference proteome</keyword>
<dbReference type="AlphaFoldDB" id="A0A4Y2X8K9"/>